<evidence type="ECO:0000256" key="12">
    <source>
        <dbReference type="SAM" id="MobiDB-lite"/>
    </source>
</evidence>
<feature type="region of interest" description="Disordered" evidence="12">
    <location>
        <begin position="1"/>
        <end position="26"/>
    </location>
</feature>
<keyword evidence="4" id="KW-0853">WD repeat</keyword>
<keyword evidence="14" id="KW-1185">Reference proteome</keyword>
<evidence type="ECO:0000256" key="1">
    <source>
        <dbReference type="ARBA" id="ARBA00004430"/>
    </source>
</evidence>
<reference evidence="13 14" key="1">
    <citation type="journal article" date="2018" name="Nat. Ecol. Evol.">
        <title>Genomic signatures of mitonuclear coevolution across populations of Tigriopus californicus.</title>
        <authorList>
            <person name="Barreto F.S."/>
            <person name="Watson E.T."/>
            <person name="Lima T.G."/>
            <person name="Willett C.S."/>
            <person name="Edmands S."/>
            <person name="Li W."/>
            <person name="Burton R.S."/>
        </authorList>
    </citation>
    <scope>NUCLEOTIDE SEQUENCE [LARGE SCALE GENOMIC DNA]</scope>
    <source>
        <strain evidence="13 14">San Diego</strain>
    </source>
</reference>
<dbReference type="GO" id="GO:0003341">
    <property type="term" value="P:cilium movement"/>
    <property type="evidence" value="ECO:0007669"/>
    <property type="project" value="TreeGrafter"/>
</dbReference>
<gene>
    <name evidence="13" type="ORF">TCAL_12894</name>
</gene>
<evidence type="ECO:0000256" key="6">
    <source>
        <dbReference type="ARBA" id="ARBA00022737"/>
    </source>
</evidence>
<accession>A0A553NTR1</accession>
<keyword evidence="11" id="KW-0966">Cell projection</keyword>
<evidence type="ECO:0000256" key="5">
    <source>
        <dbReference type="ARBA" id="ARBA00022701"/>
    </source>
</evidence>
<name>A0A553NTR1_TIGCA</name>
<dbReference type="GO" id="GO:0005874">
    <property type="term" value="C:microtubule"/>
    <property type="evidence" value="ECO:0007669"/>
    <property type="project" value="UniProtKB-KW"/>
</dbReference>
<dbReference type="GO" id="GO:0036158">
    <property type="term" value="P:outer dynein arm assembly"/>
    <property type="evidence" value="ECO:0007669"/>
    <property type="project" value="TreeGrafter"/>
</dbReference>
<keyword evidence="7" id="KW-0243">Dynein</keyword>
<protein>
    <submittedName>
        <fullName evidence="13">Uncharacterized protein</fullName>
    </submittedName>
</protein>
<organism evidence="13 14">
    <name type="scientific">Tigriopus californicus</name>
    <name type="common">Marine copepod</name>
    <dbReference type="NCBI Taxonomy" id="6832"/>
    <lineage>
        <taxon>Eukaryota</taxon>
        <taxon>Metazoa</taxon>
        <taxon>Ecdysozoa</taxon>
        <taxon>Arthropoda</taxon>
        <taxon>Crustacea</taxon>
        <taxon>Multicrustacea</taxon>
        <taxon>Hexanauplia</taxon>
        <taxon>Copepoda</taxon>
        <taxon>Harpacticoida</taxon>
        <taxon>Harpacticidae</taxon>
        <taxon>Tigriopus</taxon>
    </lineage>
</organism>
<evidence type="ECO:0000256" key="9">
    <source>
        <dbReference type="ARBA" id="ARBA00023175"/>
    </source>
</evidence>
<dbReference type="Proteomes" id="UP000318571">
    <property type="component" value="Chromosome 1"/>
</dbReference>
<feature type="non-terminal residue" evidence="13">
    <location>
        <position position="322"/>
    </location>
</feature>
<keyword evidence="3" id="KW-0963">Cytoplasm</keyword>
<dbReference type="InterPro" id="IPR050687">
    <property type="entry name" value="Dynein_IC"/>
</dbReference>
<dbReference type="AlphaFoldDB" id="A0A553NTR1"/>
<evidence type="ECO:0000256" key="10">
    <source>
        <dbReference type="ARBA" id="ARBA00023212"/>
    </source>
</evidence>
<evidence type="ECO:0000256" key="7">
    <source>
        <dbReference type="ARBA" id="ARBA00023017"/>
    </source>
</evidence>
<comment type="similarity">
    <text evidence="2">Belongs to the dynein intermediate chain family.</text>
</comment>
<comment type="subcellular location">
    <subcellularLocation>
        <location evidence="1">Cytoplasm</location>
        <location evidence="1">Cytoskeleton</location>
        <location evidence="1">Cilium axoneme</location>
    </subcellularLocation>
</comment>
<keyword evidence="8" id="KW-0969">Cilium</keyword>
<keyword evidence="9" id="KW-0505">Motor protein</keyword>
<dbReference type="EMBL" id="VCGU01000010">
    <property type="protein sequence ID" value="TRY68817.1"/>
    <property type="molecule type" value="Genomic_DNA"/>
</dbReference>
<dbReference type="GO" id="GO:0045503">
    <property type="term" value="F:dynein light chain binding"/>
    <property type="evidence" value="ECO:0007669"/>
    <property type="project" value="TreeGrafter"/>
</dbReference>
<dbReference type="STRING" id="6832.A0A553NTR1"/>
<keyword evidence="6" id="KW-0677">Repeat</keyword>
<evidence type="ECO:0000256" key="8">
    <source>
        <dbReference type="ARBA" id="ARBA00023069"/>
    </source>
</evidence>
<dbReference type="GO" id="GO:0036157">
    <property type="term" value="C:outer dynein arm"/>
    <property type="evidence" value="ECO:0007669"/>
    <property type="project" value="TreeGrafter"/>
</dbReference>
<evidence type="ECO:0000313" key="13">
    <source>
        <dbReference type="EMBL" id="TRY68817.1"/>
    </source>
</evidence>
<sequence>MEKPKWIQVDNLKQTEGQPPMSPMSPRMTEYALQQYQEDVTEAISREKDNVQEPNNSRLKLKKRRIFGRTSREPDDDISEKEVEIKLEISKKAGLLNKPVNFTDVPARIDQAILPNPGIWDNYIDKNPVHRSVQVSSEMSEHEINTERAEYLSQGMNHAEGGWPKDINPSENDQTMRFRKKVEKDDAYVTSVLGLCTSMEQCIKQNNALEIYEDYFEIIDEATQCQVPEAKTVHVFRDPTPSYLRPVSDISWCPDGGSRLAIAYCNLEFQAAHPDTLRESYIFHIEDPTEPELTLNLPSCLVSVEYNPKDPNILAGGCYNGQ</sequence>
<dbReference type="PANTHER" id="PTHR12442:SF7">
    <property type="entry name" value="DYNEIN AXONEMAL INTERMEDIATE CHAIN 2"/>
    <property type="match status" value="1"/>
</dbReference>
<evidence type="ECO:0000313" key="14">
    <source>
        <dbReference type="Proteomes" id="UP000318571"/>
    </source>
</evidence>
<evidence type="ECO:0000256" key="3">
    <source>
        <dbReference type="ARBA" id="ARBA00022490"/>
    </source>
</evidence>
<dbReference type="GO" id="GO:0045504">
    <property type="term" value="F:dynein heavy chain binding"/>
    <property type="evidence" value="ECO:0007669"/>
    <property type="project" value="TreeGrafter"/>
</dbReference>
<evidence type="ECO:0000256" key="4">
    <source>
        <dbReference type="ARBA" id="ARBA00022574"/>
    </source>
</evidence>
<keyword evidence="5" id="KW-0493">Microtubule</keyword>
<dbReference type="PANTHER" id="PTHR12442">
    <property type="entry name" value="DYNEIN INTERMEDIATE CHAIN"/>
    <property type="match status" value="1"/>
</dbReference>
<proteinExistence type="inferred from homology"/>
<comment type="caution">
    <text evidence="13">The sequence shown here is derived from an EMBL/GenBank/DDBJ whole genome shotgun (WGS) entry which is preliminary data.</text>
</comment>
<evidence type="ECO:0000256" key="2">
    <source>
        <dbReference type="ARBA" id="ARBA00011059"/>
    </source>
</evidence>
<evidence type="ECO:0000256" key="11">
    <source>
        <dbReference type="ARBA" id="ARBA00023273"/>
    </source>
</evidence>
<keyword evidence="10" id="KW-0206">Cytoskeleton</keyword>